<name>A0A3E1P770_9BACT</name>
<dbReference type="OrthoDB" id="9808281at2"/>
<protein>
    <recommendedName>
        <fullName evidence="3">4'-phosphopantetheinyl transferase domain-containing protein</fullName>
    </recommendedName>
</protein>
<dbReference type="Gene3D" id="3.90.470.20">
    <property type="entry name" value="4'-phosphopantetheinyl transferase domain"/>
    <property type="match status" value="1"/>
</dbReference>
<dbReference type="GO" id="GO:0008897">
    <property type="term" value="F:holo-[acyl-carrier-protein] synthase activity"/>
    <property type="evidence" value="ECO:0007669"/>
    <property type="project" value="InterPro"/>
</dbReference>
<proteinExistence type="predicted"/>
<reference evidence="1 2" key="1">
    <citation type="submission" date="2018-08" db="EMBL/GenBank/DDBJ databases">
        <title>Chitinophaga sp. K20C18050901, a novel bacterium isolated from forest soil.</title>
        <authorList>
            <person name="Wang C."/>
        </authorList>
    </citation>
    <scope>NUCLEOTIDE SEQUENCE [LARGE SCALE GENOMIC DNA]</scope>
    <source>
        <strain evidence="1 2">K20C18050901</strain>
    </source>
</reference>
<evidence type="ECO:0000313" key="2">
    <source>
        <dbReference type="Proteomes" id="UP000261174"/>
    </source>
</evidence>
<dbReference type="Proteomes" id="UP000261174">
    <property type="component" value="Unassembled WGS sequence"/>
</dbReference>
<dbReference type="AlphaFoldDB" id="A0A3E1P770"/>
<dbReference type="GO" id="GO:0000287">
    <property type="term" value="F:magnesium ion binding"/>
    <property type="evidence" value="ECO:0007669"/>
    <property type="project" value="InterPro"/>
</dbReference>
<dbReference type="InterPro" id="IPR037143">
    <property type="entry name" value="4-PPantetheinyl_Trfase_dom_sf"/>
</dbReference>
<comment type="caution">
    <text evidence="1">The sequence shown here is derived from an EMBL/GenBank/DDBJ whole genome shotgun (WGS) entry which is preliminary data.</text>
</comment>
<dbReference type="EMBL" id="QTJV01000002">
    <property type="protein sequence ID" value="RFM35878.1"/>
    <property type="molecule type" value="Genomic_DNA"/>
</dbReference>
<gene>
    <name evidence="1" type="ORF">DXN04_10960</name>
</gene>
<keyword evidence="2" id="KW-1185">Reference proteome</keyword>
<dbReference type="RefSeq" id="WP_116853358.1">
    <property type="nucleotide sequence ID" value="NZ_QTJV01000002.1"/>
</dbReference>
<accession>A0A3E1P770</accession>
<organism evidence="1 2">
    <name type="scientific">Chitinophaga silvisoli</name>
    <dbReference type="NCBI Taxonomy" id="2291814"/>
    <lineage>
        <taxon>Bacteria</taxon>
        <taxon>Pseudomonadati</taxon>
        <taxon>Bacteroidota</taxon>
        <taxon>Chitinophagia</taxon>
        <taxon>Chitinophagales</taxon>
        <taxon>Chitinophagaceae</taxon>
        <taxon>Chitinophaga</taxon>
    </lineage>
</organism>
<evidence type="ECO:0008006" key="3">
    <source>
        <dbReference type="Google" id="ProtNLM"/>
    </source>
</evidence>
<evidence type="ECO:0000313" key="1">
    <source>
        <dbReference type="EMBL" id="RFM35878.1"/>
    </source>
</evidence>
<sequence length="201" mass="22874">MTHLFIAETKPEADESCMETIREYFSDELVNRLTKSPGAGHWLKRVTSRLMLVQIFHTLGLDLALLRGLHYNRHGKLVMDTGTPHISISYSNSIVACVLSEHRIGVDIEDISAAPTSKTMTLLEKWTGRKVKNQMEFFMLWTQIESIAKLYDDKGLADIFYGNLLSEKHYTRQYLLNNNYLVSMSALTCLDTAGQIKTLTI</sequence>